<evidence type="ECO:0000256" key="2">
    <source>
        <dbReference type="ARBA" id="ARBA00022638"/>
    </source>
</evidence>
<dbReference type="InterPro" id="IPR023347">
    <property type="entry name" value="Lysozyme_dom_sf"/>
</dbReference>
<gene>
    <name evidence="4" type="ORF">PEVE_00007862</name>
</gene>
<feature type="chain" id="PRO_5046569645" evidence="3">
    <location>
        <begin position="24"/>
        <end position="304"/>
    </location>
</feature>
<dbReference type="PANTHER" id="PTHR37406:SF1">
    <property type="entry name" value="T4-TYPE LYSOZYME 1-RELATED"/>
    <property type="match status" value="1"/>
</dbReference>
<evidence type="ECO:0000313" key="5">
    <source>
        <dbReference type="Proteomes" id="UP001159427"/>
    </source>
</evidence>
<protein>
    <submittedName>
        <fullName evidence="4">Uncharacterized protein</fullName>
    </submittedName>
</protein>
<accession>A0ABN8LTI2</accession>
<keyword evidence="5" id="KW-1185">Reference proteome</keyword>
<name>A0ABN8LTI2_9CNID</name>
<evidence type="ECO:0000313" key="4">
    <source>
        <dbReference type="EMBL" id="CAH3020593.1"/>
    </source>
</evidence>
<sequence length="304" mass="33269">MEFKGKILLIIFELAIFFHSCRAQQCDPKPLIIRHEGKKACVYLDTKGIKTIGVGYNMQNKDAPEVFKEIGADYKKFENGPVTKWNVPCNCSSVPCLTEEQIEDLLDISLKTAIADARKVIATFDSLCCPVQNVMVDMSFTLGGPGFAQFTTFAALVRRQYWKAAGDDLTVSKWCMEQATSRCMEDAGVVREGCGCSAPYPQPCDAQGSSCCASEAQQTCCKGTLTFKGKTFDEQLCCPFPQANCCEHNKCCRQQYKVCCPPPPAVPTYCCPADYPVCTDGQCSRARDGHMVSGEPAVGASPLE</sequence>
<dbReference type="InterPro" id="IPR052619">
    <property type="entry name" value="Phage_lysozyme-like"/>
</dbReference>
<dbReference type="PANTHER" id="PTHR37406">
    <property type="entry name" value="T4-TYPE LYSOZYME 1-RELATED"/>
    <property type="match status" value="1"/>
</dbReference>
<organism evidence="4 5">
    <name type="scientific">Porites evermanni</name>
    <dbReference type="NCBI Taxonomy" id="104178"/>
    <lineage>
        <taxon>Eukaryota</taxon>
        <taxon>Metazoa</taxon>
        <taxon>Cnidaria</taxon>
        <taxon>Anthozoa</taxon>
        <taxon>Hexacorallia</taxon>
        <taxon>Scleractinia</taxon>
        <taxon>Fungiina</taxon>
        <taxon>Poritidae</taxon>
        <taxon>Porites</taxon>
    </lineage>
</organism>
<dbReference type="Proteomes" id="UP001159427">
    <property type="component" value="Unassembled WGS sequence"/>
</dbReference>
<comment type="caution">
    <text evidence="4">The sequence shown here is derived from an EMBL/GenBank/DDBJ whole genome shotgun (WGS) entry which is preliminary data.</text>
</comment>
<dbReference type="InterPro" id="IPR023346">
    <property type="entry name" value="Lysozyme-like_dom_sf"/>
</dbReference>
<keyword evidence="1" id="KW-0929">Antimicrobial</keyword>
<evidence type="ECO:0000256" key="3">
    <source>
        <dbReference type="SAM" id="SignalP"/>
    </source>
</evidence>
<keyword evidence="2" id="KW-0081">Bacteriolytic enzyme</keyword>
<feature type="signal peptide" evidence="3">
    <location>
        <begin position="1"/>
        <end position="23"/>
    </location>
</feature>
<dbReference type="Gene3D" id="1.10.530.40">
    <property type="match status" value="1"/>
</dbReference>
<evidence type="ECO:0000256" key="1">
    <source>
        <dbReference type="ARBA" id="ARBA00022529"/>
    </source>
</evidence>
<dbReference type="EMBL" id="CALNXI010000153">
    <property type="protein sequence ID" value="CAH3020593.1"/>
    <property type="molecule type" value="Genomic_DNA"/>
</dbReference>
<reference evidence="4 5" key="1">
    <citation type="submission" date="2022-05" db="EMBL/GenBank/DDBJ databases">
        <authorList>
            <consortium name="Genoscope - CEA"/>
            <person name="William W."/>
        </authorList>
    </citation>
    <scope>NUCLEOTIDE SEQUENCE [LARGE SCALE GENOMIC DNA]</scope>
</reference>
<keyword evidence="3" id="KW-0732">Signal</keyword>
<dbReference type="SUPFAM" id="SSF53955">
    <property type="entry name" value="Lysozyme-like"/>
    <property type="match status" value="1"/>
</dbReference>
<proteinExistence type="predicted"/>